<dbReference type="OrthoDB" id="1115707at2"/>
<dbReference type="InterPro" id="IPR053154">
    <property type="entry name" value="c-di-AMP_regulator"/>
</dbReference>
<accession>A0A562UHL1</accession>
<dbReference type="RefSeq" id="WP_144909139.1">
    <property type="nucleotide sequence ID" value="NZ_VLLI01000001.1"/>
</dbReference>
<proteinExistence type="predicted"/>
<dbReference type="PANTHER" id="PTHR37804">
    <property type="entry name" value="CDAA REGULATORY PROTEIN CDAR"/>
    <property type="match status" value="1"/>
</dbReference>
<comment type="caution">
    <text evidence="1">The sequence shown here is derived from an EMBL/GenBank/DDBJ whole genome shotgun (WGS) entry which is preliminary data.</text>
</comment>
<dbReference type="Gene3D" id="2.170.120.40">
    <property type="entry name" value="YbbR-like domain"/>
    <property type="match status" value="1"/>
</dbReference>
<reference evidence="1 2" key="1">
    <citation type="submission" date="2019-07" db="EMBL/GenBank/DDBJ databases">
        <title>Genomic Encyclopedia of Archaeal and Bacterial Type Strains, Phase II (KMG-II): from individual species to whole genera.</title>
        <authorList>
            <person name="Goeker M."/>
        </authorList>
    </citation>
    <scope>NUCLEOTIDE SEQUENCE [LARGE SCALE GENOMIC DNA]</scope>
    <source>
        <strain evidence="1 2">ATCC BAA-1854</strain>
    </source>
</reference>
<evidence type="ECO:0000313" key="2">
    <source>
        <dbReference type="Proteomes" id="UP000317010"/>
    </source>
</evidence>
<evidence type="ECO:0008006" key="3">
    <source>
        <dbReference type="Google" id="ProtNLM"/>
    </source>
</evidence>
<dbReference type="Proteomes" id="UP000317010">
    <property type="component" value="Unassembled WGS sequence"/>
</dbReference>
<protein>
    <recommendedName>
        <fullName evidence="3">YbbR-like protein</fullName>
    </recommendedName>
</protein>
<dbReference type="AlphaFoldDB" id="A0A562UHL1"/>
<dbReference type="EMBL" id="VLLI01000001">
    <property type="protein sequence ID" value="TWJ04705.1"/>
    <property type="molecule type" value="Genomic_DNA"/>
</dbReference>
<evidence type="ECO:0000313" key="1">
    <source>
        <dbReference type="EMBL" id="TWJ04705.1"/>
    </source>
</evidence>
<name>A0A562UHL1_9SPHI</name>
<sequence length="315" mass="36161">MPIIKLSATERRRVSAFFTCLILAVCAWIFSVLSNTYNYTVKEALNFKNTPQRRAFHSLQSDTVNVTVTGSGWEMLFSRMNNKVKVFTVDLNSLENKSYIVLSTQLDQINNKREIGQQITGFIPDTLYFDFSNRKVKRVPVKLITSIRYNKQFSQSDNITIKPGYVIVNGPASVIDKLTEWPSDTLKADSVNETLNTDLGLQPVKEGNLSIYPKTVRVNVPVDEFTEKTLLIPVKLINNYNYDDVKIFPQKVKITFMVSLSRYAETDEDFFEATANLDLWRNQGYKVLPVVVSKIPWFCKLVKVEPQNIDFIVRK</sequence>
<dbReference type="PANTHER" id="PTHR37804:SF1">
    <property type="entry name" value="CDAA REGULATORY PROTEIN CDAR"/>
    <property type="match status" value="1"/>
</dbReference>
<organism evidence="1 2">
    <name type="scientific">Mucilaginibacter frigoritolerans</name>
    <dbReference type="NCBI Taxonomy" id="652788"/>
    <lineage>
        <taxon>Bacteria</taxon>
        <taxon>Pseudomonadati</taxon>
        <taxon>Bacteroidota</taxon>
        <taxon>Sphingobacteriia</taxon>
        <taxon>Sphingobacteriales</taxon>
        <taxon>Sphingobacteriaceae</taxon>
        <taxon>Mucilaginibacter</taxon>
    </lineage>
</organism>
<gene>
    <name evidence="1" type="ORF">JN11_00426</name>
</gene>
<keyword evidence="2" id="KW-1185">Reference proteome</keyword>